<keyword evidence="10" id="KW-1185">Reference proteome</keyword>
<dbReference type="InterPro" id="IPR005608">
    <property type="entry name" value="Adeno_V"/>
</dbReference>
<keyword evidence="6" id="KW-0118">Viral capsid assembly</keyword>
<dbReference type="GO" id="GO:0044423">
    <property type="term" value="C:virion component"/>
    <property type="evidence" value="ECO:0007669"/>
    <property type="project" value="UniProtKB-KW"/>
</dbReference>
<reference evidence="9 10" key="1">
    <citation type="submission" date="2021-07" db="EMBL/GenBank/DDBJ databases">
        <title>Novel adenovirus associated with necrotizing bronchiolitis in a captive reindeer (Rangifer tarandus).</title>
        <authorList>
            <person name="Dastjerdi A."/>
            <person name="Jeckel S."/>
            <person name="Davies H."/>
            <person name="Irving J."/>
            <person name="Lounge C."/>
            <person name="Plummer C."/>
            <person name="Vidovszky M.Z."/>
            <person name="Harrach B."/>
            <person name="Chantrey J."/>
            <person name="Williams J."/>
        </authorList>
    </citation>
    <scope>NUCLEOTIDE SEQUENCE [LARGE SCALE GENOMIC DNA]</scope>
    <source>
        <strain evidence="9 10">UK_2021</strain>
    </source>
</reference>
<accession>A0AAE8Y525</accession>
<keyword evidence="3" id="KW-1188">Viral release from host cell</keyword>
<dbReference type="EMBL" id="MZ507556">
    <property type="protein sequence ID" value="UDF05963.1"/>
    <property type="molecule type" value="Genomic_DNA"/>
</dbReference>
<keyword evidence="5" id="KW-0426">Late protein</keyword>
<name>A0AAE8Y525_9ADEN</name>
<evidence type="ECO:0000256" key="4">
    <source>
        <dbReference type="ARBA" id="ARBA00022844"/>
    </source>
</evidence>
<dbReference type="Proteomes" id="UP001264104">
    <property type="component" value="Segment"/>
</dbReference>
<dbReference type="Pfam" id="PF03910">
    <property type="entry name" value="Adeno_PV"/>
    <property type="match status" value="1"/>
</dbReference>
<organism evidence="9 10">
    <name type="scientific">reindeer adenovirus 1</name>
    <dbReference type="NCBI Taxonomy" id="2885353"/>
    <lineage>
        <taxon>Viruses</taxon>
        <taxon>Varidnaviria</taxon>
        <taxon>Bamfordvirae</taxon>
        <taxon>Preplasmiviricota</taxon>
        <taxon>Polisuviricotina</taxon>
        <taxon>Pharingeaviricetes</taxon>
        <taxon>Rowavirales</taxon>
        <taxon>Adenoviridae</taxon>
        <taxon>Mastadenovirus</taxon>
        <taxon>Mastadenovirus tarandri</taxon>
    </lineage>
</organism>
<sequence>MASSRLIKEEMLDIVAPEIYKRKRPKRERAAPYTTVKQEEKPLVKAERKVKRGSRKRAVSGVDVPLPADGFEDDEPLIEFVSAPRRPYQWRGRRVRRVLRPGVAVSFTPGARSSLRASKRVYDEVYGDEDILEAAEAREGEFAYGKRLRDAPQAELLPATAVPQPAYVVLDESNPTPGFKPVTEQKVIVSRKRGVGKVEPTIQVLASKKRRMAENEDDRGASSVAEVQMREVKPVTAALGIQTVDVSVPEHSTPMEVVQSLSRAARVAQRLTEPGRPAAKVKVEAMDVAAPVVVAGPPTLDLKPLDLKPAAVLAAPATRSVGTQTDPLPAVTVIPRKPRVYRSTRRTPRGLLPYYRLHPSITPTPGYRGAVYVSSSGTRRAVVRRRRRRRTAASRLSAAAAAALLPGVRYHPSIRQAATVTRLRRSAL</sequence>
<comment type="similarity">
    <text evidence="1">Belongs to the adenoviridae core-capsid bridging protein family.</text>
</comment>
<evidence type="ECO:0000256" key="2">
    <source>
        <dbReference type="ARBA" id="ARBA00022562"/>
    </source>
</evidence>
<evidence type="ECO:0000256" key="5">
    <source>
        <dbReference type="ARBA" id="ARBA00022921"/>
    </source>
</evidence>
<evidence type="ECO:0000313" key="9">
    <source>
        <dbReference type="EMBL" id="UDF05963.1"/>
    </source>
</evidence>
<evidence type="ECO:0000256" key="7">
    <source>
        <dbReference type="ARBA" id="ARBA00023125"/>
    </source>
</evidence>
<keyword evidence="2" id="KW-1048">Host nucleus</keyword>
<keyword evidence="4" id="KW-0946">Virion</keyword>
<proteinExistence type="inferred from homology"/>
<evidence type="ECO:0000256" key="6">
    <source>
        <dbReference type="ARBA" id="ARBA00022950"/>
    </source>
</evidence>
<keyword evidence="7" id="KW-0238">DNA-binding</keyword>
<feature type="region of interest" description="Disordered" evidence="8">
    <location>
        <begin position="24"/>
        <end position="50"/>
    </location>
</feature>
<evidence type="ECO:0000256" key="3">
    <source>
        <dbReference type="ARBA" id="ARBA00022612"/>
    </source>
</evidence>
<evidence type="ECO:0000256" key="1">
    <source>
        <dbReference type="ARBA" id="ARBA00008293"/>
    </source>
</evidence>
<dbReference type="GO" id="GO:0003677">
    <property type="term" value="F:DNA binding"/>
    <property type="evidence" value="ECO:0007669"/>
    <property type="project" value="InterPro"/>
</dbReference>
<feature type="compositionally biased region" description="Basic and acidic residues" evidence="8">
    <location>
        <begin position="37"/>
        <end position="47"/>
    </location>
</feature>
<evidence type="ECO:0000256" key="8">
    <source>
        <dbReference type="SAM" id="MobiDB-lite"/>
    </source>
</evidence>
<evidence type="ECO:0000313" key="10">
    <source>
        <dbReference type="Proteomes" id="UP001264104"/>
    </source>
</evidence>
<protein>
    <submittedName>
        <fullName evidence="9">V protein</fullName>
    </submittedName>
</protein>